<dbReference type="GO" id="GO:0047536">
    <property type="term" value="F:2-aminoadipate transaminase activity"/>
    <property type="evidence" value="ECO:0007669"/>
    <property type="project" value="UniProtKB-EC"/>
</dbReference>
<keyword evidence="6" id="KW-0663">Pyridoxal phosphate</keyword>
<feature type="domain" description="Aminotransferase class I/classII large" evidence="7">
    <location>
        <begin position="41"/>
        <end position="380"/>
    </location>
</feature>
<dbReference type="FunFam" id="3.40.640.10:FF:000053">
    <property type="entry name" value="Aminotransferase, class I"/>
    <property type="match status" value="1"/>
</dbReference>
<dbReference type="AlphaFoldDB" id="A0A916K1G7"/>
<dbReference type="RefSeq" id="WP_218092629.1">
    <property type="nucleotide sequence ID" value="NZ_CAJVAS010000011.1"/>
</dbReference>
<comment type="subunit">
    <text evidence="3">Homodimer.</text>
</comment>
<dbReference type="CDD" id="cd00609">
    <property type="entry name" value="AAT_like"/>
    <property type="match status" value="1"/>
</dbReference>
<sequence length="402" mass="45451">MNYRFSDTIESFKSSAVREILKLTQGRSIISLAGGLPNEQYFPTEAVKEAFARVFEQGPQVLQYGLTEGYTPLRERISQHLARKGIQAGVDQMLLTTGSQQAIDLLTRVYIDPGDVILVERPTYLAAIQVFQSRKARIVSVECDADGMNLEDLERKIRQYAPKLVYVIPTFSNPSGKAWSLERRQGTLSICKRNNVLILEDDPYGELRFGGENGETFPSLFSLDEGADGSAVLYTSTFSKIVAPALRTGWIVGDKEVIMHMTRAKQAADLHSSSMDQQALYQLMAHFDLNAHIDLIRREYEARMRQMISLLQAKNWEGVKWIEPKGGMFVWVEMPQHIDTQELLKLAVEEEVAFVPGISFYADEPQKNTMRLNFTHTSADDMVLAFDRLGRALERMEQALAK</sequence>
<name>A0A916K1G7_9BACL</name>
<dbReference type="GO" id="GO:0030170">
    <property type="term" value="F:pyridoxal phosphate binding"/>
    <property type="evidence" value="ECO:0007669"/>
    <property type="project" value="InterPro"/>
</dbReference>
<proteinExistence type="inferred from homology"/>
<keyword evidence="5 8" id="KW-0808">Transferase</keyword>
<comment type="cofactor">
    <cofactor evidence="1">
        <name>pyridoxal 5'-phosphate</name>
        <dbReference type="ChEBI" id="CHEBI:597326"/>
    </cofactor>
</comment>
<dbReference type="PANTHER" id="PTHR42790:SF19">
    <property type="entry name" value="KYNURENINE_ALPHA-AMINOADIPATE AMINOTRANSFERASE, MITOCHONDRIAL"/>
    <property type="match status" value="1"/>
</dbReference>
<evidence type="ECO:0000313" key="8">
    <source>
        <dbReference type="EMBL" id="CAG7626868.1"/>
    </source>
</evidence>
<evidence type="ECO:0000256" key="4">
    <source>
        <dbReference type="ARBA" id="ARBA00022576"/>
    </source>
</evidence>
<dbReference type="InterPro" id="IPR050859">
    <property type="entry name" value="Class-I_PLP-dep_aminotransf"/>
</dbReference>
<dbReference type="PANTHER" id="PTHR42790">
    <property type="entry name" value="AMINOTRANSFERASE"/>
    <property type="match status" value="1"/>
</dbReference>
<comment type="caution">
    <text evidence="8">The sequence shown here is derived from an EMBL/GenBank/DDBJ whole genome shotgun (WGS) entry which is preliminary data.</text>
</comment>
<organism evidence="8 9">
    <name type="scientific">Paenibacillus solanacearum</name>
    <dbReference type="NCBI Taxonomy" id="2048548"/>
    <lineage>
        <taxon>Bacteria</taxon>
        <taxon>Bacillati</taxon>
        <taxon>Bacillota</taxon>
        <taxon>Bacilli</taxon>
        <taxon>Bacillales</taxon>
        <taxon>Paenibacillaceae</taxon>
        <taxon>Paenibacillus</taxon>
    </lineage>
</organism>
<evidence type="ECO:0000259" key="7">
    <source>
        <dbReference type="Pfam" id="PF00155"/>
    </source>
</evidence>
<gene>
    <name evidence="8" type="primary">lysN</name>
    <name evidence="8" type="ORF">PAESOLCIP111_02858</name>
</gene>
<dbReference type="InterPro" id="IPR004839">
    <property type="entry name" value="Aminotransferase_I/II_large"/>
</dbReference>
<protein>
    <submittedName>
        <fullName evidence="8">2-aminoadipate transaminase</fullName>
        <ecNumber evidence="8">2.6.1.39</ecNumber>
    </submittedName>
</protein>
<keyword evidence="9" id="KW-1185">Reference proteome</keyword>
<evidence type="ECO:0000313" key="9">
    <source>
        <dbReference type="Proteomes" id="UP000693672"/>
    </source>
</evidence>
<reference evidence="8" key="1">
    <citation type="submission" date="2021-06" db="EMBL/GenBank/DDBJ databases">
        <authorList>
            <person name="Criscuolo A."/>
        </authorList>
    </citation>
    <scope>NUCLEOTIDE SEQUENCE</scope>
    <source>
        <strain evidence="8">CIP111600</strain>
    </source>
</reference>
<keyword evidence="4 8" id="KW-0032">Aminotransferase</keyword>
<evidence type="ECO:0000256" key="6">
    <source>
        <dbReference type="ARBA" id="ARBA00022898"/>
    </source>
</evidence>
<dbReference type="EMBL" id="CAJVAS010000011">
    <property type="protein sequence ID" value="CAG7626868.1"/>
    <property type="molecule type" value="Genomic_DNA"/>
</dbReference>
<evidence type="ECO:0000256" key="2">
    <source>
        <dbReference type="ARBA" id="ARBA00007441"/>
    </source>
</evidence>
<accession>A0A916K1G7</accession>
<evidence type="ECO:0000256" key="1">
    <source>
        <dbReference type="ARBA" id="ARBA00001933"/>
    </source>
</evidence>
<dbReference type="EC" id="2.6.1.39" evidence="8"/>
<dbReference type="Pfam" id="PF00155">
    <property type="entry name" value="Aminotran_1_2"/>
    <property type="match status" value="1"/>
</dbReference>
<dbReference type="GO" id="GO:1901605">
    <property type="term" value="P:alpha-amino acid metabolic process"/>
    <property type="evidence" value="ECO:0007669"/>
    <property type="project" value="TreeGrafter"/>
</dbReference>
<comment type="similarity">
    <text evidence="2">Belongs to the class-I pyridoxal-phosphate-dependent aminotransferase family.</text>
</comment>
<evidence type="ECO:0000256" key="3">
    <source>
        <dbReference type="ARBA" id="ARBA00011738"/>
    </source>
</evidence>
<evidence type="ECO:0000256" key="5">
    <source>
        <dbReference type="ARBA" id="ARBA00022679"/>
    </source>
</evidence>
<dbReference type="Proteomes" id="UP000693672">
    <property type="component" value="Unassembled WGS sequence"/>
</dbReference>